<dbReference type="HOGENOM" id="CLU_3335700_0_0_1"/>
<reference evidence="1 2" key="1">
    <citation type="journal article" date="2012" name="Eukaryot. Cell">
        <title>Genome sequence of the fungus Glarea lozoyensis: the first genome sequence of a species from the Helotiaceae family.</title>
        <authorList>
            <person name="Youssar L."/>
            <person name="Gruening B.A."/>
            <person name="Erxleben A."/>
            <person name="Guenther S."/>
            <person name="Huettel W."/>
        </authorList>
    </citation>
    <scope>NUCLEOTIDE SEQUENCE [LARGE SCALE GENOMIC DNA]</scope>
    <source>
        <strain evidence="2">ATCC 74030 / MF5533</strain>
    </source>
</reference>
<dbReference type="AlphaFoldDB" id="H0EHZ7"/>
<sequence>MLGKPLQLRLQHLATVDHKQVVLSVCDAIHDVARASTT</sequence>
<evidence type="ECO:0000313" key="1">
    <source>
        <dbReference type="EMBL" id="EHL01790.1"/>
    </source>
</evidence>
<dbReference type="Proteomes" id="UP000005446">
    <property type="component" value="Unassembled WGS sequence"/>
</dbReference>
<accession>H0EHZ7</accession>
<name>H0EHZ7_GLAL7</name>
<comment type="caution">
    <text evidence="1">The sequence shown here is derived from an EMBL/GenBank/DDBJ whole genome shotgun (WGS) entry which is preliminary data.</text>
</comment>
<dbReference type="EMBL" id="AGUE01000044">
    <property type="protein sequence ID" value="EHL01790.1"/>
    <property type="molecule type" value="Genomic_DNA"/>
</dbReference>
<organism evidence="1 2">
    <name type="scientific">Glarea lozoyensis (strain ATCC 74030 / MF5533)</name>
    <dbReference type="NCBI Taxonomy" id="1104152"/>
    <lineage>
        <taxon>Eukaryota</taxon>
        <taxon>Fungi</taxon>
        <taxon>Dikarya</taxon>
        <taxon>Ascomycota</taxon>
        <taxon>Pezizomycotina</taxon>
        <taxon>Leotiomycetes</taxon>
        <taxon>Helotiales</taxon>
        <taxon>Helotiaceae</taxon>
        <taxon>Glarea</taxon>
    </lineage>
</organism>
<protein>
    <submittedName>
        <fullName evidence="1">Uncharacterized protein</fullName>
    </submittedName>
</protein>
<keyword evidence="2" id="KW-1185">Reference proteome</keyword>
<dbReference type="InParanoid" id="H0EHZ7"/>
<evidence type="ECO:0000313" key="2">
    <source>
        <dbReference type="Proteomes" id="UP000005446"/>
    </source>
</evidence>
<proteinExistence type="predicted"/>
<gene>
    <name evidence="1" type="ORF">M7I_2141</name>
</gene>